<dbReference type="InterPro" id="IPR052159">
    <property type="entry name" value="Competence_DNA_uptake"/>
</dbReference>
<keyword evidence="3 7" id="KW-0812">Transmembrane</keyword>
<evidence type="ECO:0000256" key="5">
    <source>
        <dbReference type="ARBA" id="ARBA00023136"/>
    </source>
</evidence>
<feature type="transmembrane region" description="Helical" evidence="7">
    <location>
        <begin position="356"/>
        <end position="376"/>
    </location>
</feature>
<feature type="transmembrane region" description="Helical" evidence="7">
    <location>
        <begin position="561"/>
        <end position="579"/>
    </location>
</feature>
<comment type="subcellular location">
    <subcellularLocation>
        <location evidence="1">Cell membrane</location>
        <topology evidence="1">Multi-pass membrane protein</topology>
    </subcellularLocation>
</comment>
<evidence type="ECO:0000259" key="8">
    <source>
        <dbReference type="Pfam" id="PF03772"/>
    </source>
</evidence>
<feature type="transmembrane region" description="Helical" evidence="7">
    <location>
        <begin position="421"/>
        <end position="441"/>
    </location>
</feature>
<dbReference type="Pfam" id="PF03772">
    <property type="entry name" value="Competence"/>
    <property type="match status" value="1"/>
</dbReference>
<evidence type="ECO:0000313" key="10">
    <source>
        <dbReference type="EMBL" id="MFD1744441.1"/>
    </source>
</evidence>
<dbReference type="Proteomes" id="UP001597322">
    <property type="component" value="Unassembled WGS sequence"/>
</dbReference>
<dbReference type="Pfam" id="PF13567">
    <property type="entry name" value="DUF4131"/>
    <property type="match status" value="1"/>
</dbReference>
<feature type="transmembrane region" description="Helical" evidence="7">
    <location>
        <begin position="529"/>
        <end position="549"/>
    </location>
</feature>
<feature type="transmembrane region" description="Helical" evidence="7">
    <location>
        <begin position="499"/>
        <end position="523"/>
    </location>
</feature>
<feature type="transmembrane region" description="Helical" evidence="7">
    <location>
        <begin position="71"/>
        <end position="90"/>
    </location>
</feature>
<feature type="transmembrane region" description="Helical" evidence="7">
    <location>
        <begin position="585"/>
        <end position="602"/>
    </location>
</feature>
<protein>
    <submittedName>
        <fullName evidence="10">ComEC/Rec2 family competence protein</fullName>
    </submittedName>
</protein>
<reference evidence="11" key="1">
    <citation type="journal article" date="2019" name="Int. J. Syst. Evol. Microbiol.">
        <title>The Global Catalogue of Microorganisms (GCM) 10K type strain sequencing project: providing services to taxonomists for standard genome sequencing and annotation.</title>
        <authorList>
            <consortium name="The Broad Institute Genomics Platform"/>
            <consortium name="The Broad Institute Genome Sequencing Center for Infectious Disease"/>
            <person name="Wu L."/>
            <person name="Ma J."/>
        </authorList>
    </citation>
    <scope>NUCLEOTIDE SEQUENCE [LARGE SCALE GENOMIC DNA]</scope>
    <source>
        <strain evidence="11">CG52</strain>
    </source>
</reference>
<evidence type="ECO:0000256" key="4">
    <source>
        <dbReference type="ARBA" id="ARBA00022989"/>
    </source>
</evidence>
<feature type="transmembrane region" description="Helical" evidence="7">
    <location>
        <begin position="119"/>
        <end position="139"/>
    </location>
</feature>
<evidence type="ECO:0000256" key="6">
    <source>
        <dbReference type="SAM" id="MobiDB-lite"/>
    </source>
</evidence>
<dbReference type="InterPro" id="IPR025405">
    <property type="entry name" value="DUF4131"/>
</dbReference>
<evidence type="ECO:0000259" key="9">
    <source>
        <dbReference type="Pfam" id="PF13567"/>
    </source>
</evidence>
<evidence type="ECO:0000256" key="2">
    <source>
        <dbReference type="ARBA" id="ARBA00022475"/>
    </source>
</evidence>
<organism evidence="10 11">
    <name type="scientific">Rhizobium helianthi</name>
    <dbReference type="NCBI Taxonomy" id="1132695"/>
    <lineage>
        <taxon>Bacteria</taxon>
        <taxon>Pseudomonadati</taxon>
        <taxon>Pseudomonadota</taxon>
        <taxon>Alphaproteobacteria</taxon>
        <taxon>Hyphomicrobiales</taxon>
        <taxon>Rhizobiaceae</taxon>
        <taxon>Rhizobium/Agrobacterium group</taxon>
        <taxon>Rhizobium</taxon>
    </lineage>
</organism>
<evidence type="ECO:0000256" key="1">
    <source>
        <dbReference type="ARBA" id="ARBA00004651"/>
    </source>
</evidence>
<dbReference type="NCBIfam" id="TIGR00360">
    <property type="entry name" value="ComEC_N-term"/>
    <property type="match status" value="1"/>
</dbReference>
<sequence length="837" mass="89726">MTESAHQGRGNRAGGGTAKELDWLPAERADATPPMLPPPKLNFAAEPDHLSEPAGKARLSGWIEQELDQGAGFLLLPVALGLGAILWFTAASRPSLFLVATALPLLLASLILRWTMRRWLSVAAFLTGSIFLGMASAAWEEWRLSTIILDSAVTTTVEGVVERREATGQSRWRYVLEIRGTTDPVLTRPPTRATLTVRGKREPFHMGDVLQGKARLSPPSGPPLAGLGDFAFASYFDGIGATGFFFGTPQKIGIAEEAGLQYGWLNSLYDLRSYVGDRIRTLVEGDKGAFAAAIITDERRAISGPVLDALREAGLAHIVAISGLNMALAAGIFFVGARALLVLIPGISQRISVKKAAAFGALLMVTAYYLISGFGVSAERAYIMMVVMLMAVLVDRPSISLHNIALAAIIILVLHPSSVMGASFQMSFGATAALVAGYNLWSKRKQNEDGFQIKGPQAAVVTSVAGFVGGTVMTSLIGGLSTAIFSIAHFNQLSAYGLVANLAAMPFISVIVMPAGLLGMLAMPFGLDALFFAIMGWGLDVVISVATVVASWDGGTSIGRAPPYFLAITSFGLILFISLRSPLRWLGAVLLTAGLILLFSGAGRARPEMVVAEDGEAILLRRGSVASTNQARSSGFLFERWRNALQITDTILPVRRSIDLAGDDEPSINALADGDEETPVLSNIRSDRKRLTTAQIKSVEAAMATGLSEIKPDQFFCLTRLICMTITAEGSRIAAVSDNRLLSFACDHADFVVSSRTRFSSCRSGARLLTGTTLRTTGTMEIVFGGHFEPGNWAYLPSLNSSARAWEIHRTYDWRARSFAIDAHDDPIQRWLNGNGE</sequence>
<proteinExistence type="predicted"/>
<feature type="transmembrane region" description="Helical" evidence="7">
    <location>
        <begin position="96"/>
        <end position="112"/>
    </location>
</feature>
<dbReference type="PANTHER" id="PTHR30619:SF1">
    <property type="entry name" value="RECOMBINATION PROTEIN 2"/>
    <property type="match status" value="1"/>
</dbReference>
<dbReference type="PANTHER" id="PTHR30619">
    <property type="entry name" value="DNA INTERNALIZATION/COMPETENCE PROTEIN COMEC/REC2"/>
    <property type="match status" value="1"/>
</dbReference>
<dbReference type="InterPro" id="IPR004477">
    <property type="entry name" value="ComEC_N"/>
</dbReference>
<accession>A0ABW4LZ94</accession>
<name>A0ABW4LZ94_9HYPH</name>
<keyword evidence="4 7" id="KW-1133">Transmembrane helix</keyword>
<feature type="domain" description="DUF4131" evidence="9">
    <location>
        <begin position="95"/>
        <end position="246"/>
    </location>
</feature>
<evidence type="ECO:0000256" key="3">
    <source>
        <dbReference type="ARBA" id="ARBA00022692"/>
    </source>
</evidence>
<feature type="transmembrane region" description="Helical" evidence="7">
    <location>
        <begin position="382"/>
        <end position="414"/>
    </location>
</feature>
<feature type="transmembrane region" description="Helical" evidence="7">
    <location>
        <begin position="315"/>
        <end position="344"/>
    </location>
</feature>
<keyword evidence="2" id="KW-1003">Cell membrane</keyword>
<feature type="domain" description="ComEC/Rec2-related protein" evidence="8">
    <location>
        <begin position="296"/>
        <end position="579"/>
    </location>
</feature>
<feature type="region of interest" description="Disordered" evidence="6">
    <location>
        <begin position="1"/>
        <end position="21"/>
    </location>
</feature>
<dbReference type="EMBL" id="JBHUEQ010000003">
    <property type="protein sequence ID" value="MFD1744441.1"/>
    <property type="molecule type" value="Genomic_DNA"/>
</dbReference>
<feature type="transmembrane region" description="Helical" evidence="7">
    <location>
        <begin position="461"/>
        <end position="487"/>
    </location>
</feature>
<keyword evidence="5 7" id="KW-0472">Membrane</keyword>
<keyword evidence="11" id="KW-1185">Reference proteome</keyword>
<evidence type="ECO:0000313" key="11">
    <source>
        <dbReference type="Proteomes" id="UP001597322"/>
    </source>
</evidence>
<gene>
    <name evidence="10" type="ORF">ACFSE1_03105</name>
</gene>
<comment type="caution">
    <text evidence="10">The sequence shown here is derived from an EMBL/GenBank/DDBJ whole genome shotgun (WGS) entry which is preliminary data.</text>
</comment>
<evidence type="ECO:0000256" key="7">
    <source>
        <dbReference type="SAM" id="Phobius"/>
    </source>
</evidence>
<dbReference type="RefSeq" id="WP_377396386.1">
    <property type="nucleotide sequence ID" value="NZ_JBHUEQ010000003.1"/>
</dbReference>